<dbReference type="EMBL" id="BQNB010010914">
    <property type="protein sequence ID" value="GJS83609.1"/>
    <property type="molecule type" value="Genomic_DNA"/>
</dbReference>
<evidence type="ECO:0000313" key="2">
    <source>
        <dbReference type="EMBL" id="GJS83609.1"/>
    </source>
</evidence>
<dbReference type="Proteomes" id="UP001151760">
    <property type="component" value="Unassembled WGS sequence"/>
</dbReference>
<feature type="region of interest" description="Disordered" evidence="1">
    <location>
        <begin position="195"/>
        <end position="214"/>
    </location>
</feature>
<accession>A0ABQ4Z0I0</accession>
<evidence type="ECO:0000256" key="1">
    <source>
        <dbReference type="SAM" id="MobiDB-lite"/>
    </source>
</evidence>
<feature type="compositionally biased region" description="Low complexity" evidence="1">
    <location>
        <begin position="202"/>
        <end position="213"/>
    </location>
</feature>
<organism evidence="2 3">
    <name type="scientific">Tanacetum coccineum</name>
    <dbReference type="NCBI Taxonomy" id="301880"/>
    <lineage>
        <taxon>Eukaryota</taxon>
        <taxon>Viridiplantae</taxon>
        <taxon>Streptophyta</taxon>
        <taxon>Embryophyta</taxon>
        <taxon>Tracheophyta</taxon>
        <taxon>Spermatophyta</taxon>
        <taxon>Magnoliopsida</taxon>
        <taxon>eudicotyledons</taxon>
        <taxon>Gunneridae</taxon>
        <taxon>Pentapetalae</taxon>
        <taxon>asterids</taxon>
        <taxon>campanulids</taxon>
        <taxon>Asterales</taxon>
        <taxon>Asteraceae</taxon>
        <taxon>Asteroideae</taxon>
        <taxon>Anthemideae</taxon>
        <taxon>Anthemidinae</taxon>
        <taxon>Tanacetum</taxon>
    </lineage>
</organism>
<gene>
    <name evidence="2" type="ORF">Tco_0750150</name>
</gene>
<evidence type="ECO:0000313" key="3">
    <source>
        <dbReference type="Proteomes" id="UP001151760"/>
    </source>
</evidence>
<protein>
    <submittedName>
        <fullName evidence="2">Uncharacterized protein</fullName>
    </submittedName>
</protein>
<name>A0ABQ4Z0I0_9ASTR</name>
<proteinExistence type="predicted"/>
<comment type="caution">
    <text evidence="2">The sequence shown here is derived from an EMBL/GenBank/DDBJ whole genome shotgun (WGS) entry which is preliminary data.</text>
</comment>
<feature type="region of interest" description="Disordered" evidence="1">
    <location>
        <begin position="283"/>
        <end position="303"/>
    </location>
</feature>
<sequence>MPCSCDRRGMWDRRVSIGQTLNENSGLSTLEPLMELIIEHCTGKCNHSIDNEMVSISIFILAEGEIDNLTMEQYLALTRGNQAPGVFKPEIRGNLNFEIKSQFIWELREDTFFGNKNDDAHEHVERVLDIVSLFNILGVSHDVVMLPYCPPSRIAKQLEEIRNFKQEEDKTLYQAWVWYNDLLYKCPTHDINSHQKWHDGSSSRNIESSSNSEGTADIVSKLENLSPGMRKLKENVHAIQVGCQTCEGAHLDKDCPLNEEVKGMEEVKYVEFSRPFANNRYDSRFNKGGYDQPLSGEKRHSLT</sequence>
<reference evidence="2" key="2">
    <citation type="submission" date="2022-01" db="EMBL/GenBank/DDBJ databases">
        <authorList>
            <person name="Yamashiro T."/>
            <person name="Shiraishi A."/>
            <person name="Satake H."/>
            <person name="Nakayama K."/>
        </authorList>
    </citation>
    <scope>NUCLEOTIDE SEQUENCE</scope>
</reference>
<reference evidence="2" key="1">
    <citation type="journal article" date="2022" name="Int. J. Mol. Sci.">
        <title>Draft Genome of Tanacetum Coccineum: Genomic Comparison of Closely Related Tanacetum-Family Plants.</title>
        <authorList>
            <person name="Yamashiro T."/>
            <person name="Shiraishi A."/>
            <person name="Nakayama K."/>
            <person name="Satake H."/>
        </authorList>
    </citation>
    <scope>NUCLEOTIDE SEQUENCE</scope>
</reference>
<keyword evidence="3" id="KW-1185">Reference proteome</keyword>